<gene>
    <name evidence="15" type="primary">GOT2_1</name>
    <name evidence="15" type="ORF">DERF_000922</name>
    <name evidence="14" type="ORF">HUG17_4189</name>
</gene>
<evidence type="ECO:0000256" key="2">
    <source>
        <dbReference type="ARBA" id="ARBA00007441"/>
    </source>
</evidence>
<protein>
    <recommendedName>
        <fullName evidence="8">Aspartate aminotransferase, mitochondrial</fullName>
        <ecNumber evidence="4">2.6.1.1</ecNumber>
    </recommendedName>
    <alternativeName>
        <fullName evidence="9">Kynurenine aminotransferase 4</fullName>
    </alternativeName>
    <alternativeName>
        <fullName evidence="12">Kynurenine aminotransferase IV</fullName>
    </alternativeName>
    <alternativeName>
        <fullName evidence="11">Kynurenine--oxoglutarate transaminase 4</fullName>
    </alternativeName>
    <alternativeName>
        <fullName evidence="10">Kynurenine--oxoglutarate transaminase IV</fullName>
    </alternativeName>
</protein>
<keyword evidence="6" id="KW-0808">Transferase</keyword>
<dbReference type="Pfam" id="PF00155">
    <property type="entry name" value="Aminotran_1_2"/>
    <property type="match status" value="1"/>
</dbReference>
<dbReference type="Gene3D" id="3.90.1150.10">
    <property type="entry name" value="Aspartate Aminotransferase, domain 1"/>
    <property type="match status" value="1"/>
</dbReference>
<dbReference type="CDD" id="cd00609">
    <property type="entry name" value="AAT_like"/>
    <property type="match status" value="1"/>
</dbReference>
<dbReference type="InterPro" id="IPR000796">
    <property type="entry name" value="Asp_trans"/>
</dbReference>
<dbReference type="AlphaFoldDB" id="A0A922I8D9"/>
<keyword evidence="7" id="KW-0663">Pyridoxal phosphate</keyword>
<evidence type="ECO:0000256" key="1">
    <source>
        <dbReference type="ARBA" id="ARBA00001933"/>
    </source>
</evidence>
<evidence type="ECO:0000256" key="11">
    <source>
        <dbReference type="ARBA" id="ARBA00042867"/>
    </source>
</evidence>
<dbReference type="GO" id="GO:0030170">
    <property type="term" value="F:pyridoxal phosphate binding"/>
    <property type="evidence" value="ECO:0007669"/>
    <property type="project" value="InterPro"/>
</dbReference>
<dbReference type="EMBL" id="ASGP02000001">
    <property type="protein sequence ID" value="KAH9526864.1"/>
    <property type="molecule type" value="Genomic_DNA"/>
</dbReference>
<dbReference type="Proteomes" id="UP000790347">
    <property type="component" value="Unassembled WGS sequence"/>
</dbReference>
<reference evidence="14" key="2">
    <citation type="submission" date="2020-06" db="EMBL/GenBank/DDBJ databases">
        <authorList>
            <person name="Ji K."/>
            <person name="Li J."/>
        </authorList>
    </citation>
    <scope>NUCLEOTIDE SEQUENCE</scope>
    <source>
        <strain evidence="14">JKM2019</strain>
        <tissue evidence="14">Whole body</tissue>
    </source>
</reference>
<comment type="similarity">
    <text evidence="2">Belongs to the class-I pyridoxal-phosphate-dependent aminotransferase family.</text>
</comment>
<organism evidence="15 16">
    <name type="scientific">Dermatophagoides farinae</name>
    <name type="common">American house dust mite</name>
    <dbReference type="NCBI Taxonomy" id="6954"/>
    <lineage>
        <taxon>Eukaryota</taxon>
        <taxon>Metazoa</taxon>
        <taxon>Ecdysozoa</taxon>
        <taxon>Arthropoda</taxon>
        <taxon>Chelicerata</taxon>
        <taxon>Arachnida</taxon>
        <taxon>Acari</taxon>
        <taxon>Acariformes</taxon>
        <taxon>Sarcoptiformes</taxon>
        <taxon>Astigmata</taxon>
        <taxon>Psoroptidia</taxon>
        <taxon>Analgoidea</taxon>
        <taxon>Pyroglyphidae</taxon>
        <taxon>Dermatophagoidinae</taxon>
        <taxon>Dermatophagoides</taxon>
    </lineage>
</organism>
<evidence type="ECO:0000256" key="8">
    <source>
        <dbReference type="ARBA" id="ARBA00040891"/>
    </source>
</evidence>
<evidence type="ECO:0000256" key="4">
    <source>
        <dbReference type="ARBA" id="ARBA00012753"/>
    </source>
</evidence>
<reference evidence="14" key="3">
    <citation type="journal article" date="2021" name="World Allergy Organ. J.">
        <title>Chromosome-level assembly of Dermatophagoides farinae genome and transcriptome reveals two novel allergens Der f 37 and Der f 39.</title>
        <authorList>
            <person name="Chen J."/>
            <person name="Cai Z."/>
            <person name="Fan D."/>
            <person name="Hu J."/>
            <person name="Hou Y."/>
            <person name="He Y."/>
            <person name="Zhang Z."/>
            <person name="Zhao Z."/>
            <person name="Gao P."/>
            <person name="Hu W."/>
            <person name="Sun J."/>
            <person name="Li J."/>
            <person name="Ji K."/>
        </authorList>
    </citation>
    <scope>NUCLEOTIDE SEQUENCE</scope>
    <source>
        <strain evidence="14">JKM2019</strain>
    </source>
</reference>
<accession>A0A922I8D9</accession>
<dbReference type="NCBIfam" id="NF006719">
    <property type="entry name" value="PRK09257.1"/>
    <property type="match status" value="1"/>
</dbReference>
<evidence type="ECO:0000256" key="5">
    <source>
        <dbReference type="ARBA" id="ARBA00022576"/>
    </source>
</evidence>
<evidence type="ECO:0000256" key="6">
    <source>
        <dbReference type="ARBA" id="ARBA00022679"/>
    </source>
</evidence>
<dbReference type="InterPro" id="IPR015421">
    <property type="entry name" value="PyrdxlP-dep_Trfase_major"/>
</dbReference>
<comment type="subunit">
    <text evidence="3">Homodimer.</text>
</comment>
<dbReference type="OrthoDB" id="6752799at2759"/>
<evidence type="ECO:0000256" key="10">
    <source>
        <dbReference type="ARBA" id="ARBA00041746"/>
    </source>
</evidence>
<evidence type="ECO:0000313" key="16">
    <source>
        <dbReference type="Proteomes" id="UP000790347"/>
    </source>
</evidence>
<evidence type="ECO:0000259" key="13">
    <source>
        <dbReference type="Pfam" id="PF00155"/>
    </source>
</evidence>
<dbReference type="InterPro" id="IPR015424">
    <property type="entry name" value="PyrdxlP-dep_Trfase"/>
</dbReference>
<dbReference type="PRINTS" id="PR00799">
    <property type="entry name" value="TRANSAMINASE"/>
</dbReference>
<evidence type="ECO:0000313" key="15">
    <source>
        <dbReference type="EMBL" id="KAH9526864.1"/>
    </source>
</evidence>
<dbReference type="PANTHER" id="PTHR11879">
    <property type="entry name" value="ASPARTATE AMINOTRANSFERASE"/>
    <property type="match status" value="1"/>
</dbReference>
<dbReference type="InterPro" id="IPR015422">
    <property type="entry name" value="PyrdxlP-dep_Trfase_small"/>
</dbReference>
<evidence type="ECO:0000256" key="3">
    <source>
        <dbReference type="ARBA" id="ARBA00011738"/>
    </source>
</evidence>
<dbReference type="SUPFAM" id="SSF53383">
    <property type="entry name" value="PLP-dependent transferases"/>
    <property type="match status" value="1"/>
</dbReference>
<feature type="domain" description="Aminotransferase class I/classII large" evidence="13">
    <location>
        <begin position="54"/>
        <end position="421"/>
    </location>
</feature>
<evidence type="ECO:0000256" key="7">
    <source>
        <dbReference type="ARBA" id="ARBA00022898"/>
    </source>
</evidence>
<keyword evidence="16" id="KW-1185">Reference proteome</keyword>
<evidence type="ECO:0000256" key="12">
    <source>
        <dbReference type="ARBA" id="ARBA00042891"/>
    </source>
</evidence>
<sequence>MTARIYSIIKRSAYQNAFPKVKISPNNFWNKISLAPRDPILSINQLYQQDPNPEKINLSIGTYRTENNESYVFPTVRKAEKIVFDDCFVIDKDYSPMEGYMPFNREAFRLLFGGDRALEKSSITVQTLAGTGALDLGAAFLAKFFQGHKQVSISNPSWINHYFIFRNYNFDIHAFRYYDNNRKTFDEDGFFEDLKNLPNNSVILIQPCGHNPSAIELNSDQWMMVSRIVRNKNLLPFFDIAYHGLCSGNIDQDVNPIRLFAEQGHLMLISQSFSKNMGIYSDRVGSLTIVCDSENEAYRVQSQLKNIIISKYICPPTQGGRLVASILLDPSLKKEWQQDLQRISSRLSLTRKELQSKLEIACPSYHQQWRTITEQRGIFWYSGLTSSQVETLINDYSIYLCEDGRVNVAGLTWKNIDLFVNVVSNILNNQ</sequence>
<dbReference type="InterPro" id="IPR004839">
    <property type="entry name" value="Aminotransferase_I/II_large"/>
</dbReference>
<reference evidence="15" key="1">
    <citation type="submission" date="2013-05" db="EMBL/GenBank/DDBJ databases">
        <authorList>
            <person name="Yim A.K.Y."/>
            <person name="Chan T.F."/>
            <person name="Ji K.M."/>
            <person name="Liu X.Y."/>
            <person name="Zhou J.W."/>
            <person name="Li R.Q."/>
            <person name="Yang K.Y."/>
            <person name="Li J."/>
            <person name="Li M."/>
            <person name="Law P.T.W."/>
            <person name="Wu Y.L."/>
            <person name="Cai Z.L."/>
            <person name="Qin H."/>
            <person name="Bao Y."/>
            <person name="Leung R.K.K."/>
            <person name="Ng P.K.S."/>
            <person name="Zou J."/>
            <person name="Zhong X.J."/>
            <person name="Ran P.X."/>
            <person name="Zhong N.S."/>
            <person name="Liu Z.G."/>
            <person name="Tsui S.K.W."/>
        </authorList>
    </citation>
    <scope>NUCLEOTIDE SEQUENCE</scope>
    <source>
        <strain evidence="15">Derf</strain>
        <tissue evidence="15">Whole organism</tissue>
    </source>
</reference>
<keyword evidence="5 15" id="KW-0032">Aminotransferase</keyword>
<dbReference type="Proteomes" id="UP000828236">
    <property type="component" value="Unassembled WGS sequence"/>
</dbReference>
<comment type="caution">
    <text evidence="15">The sequence shown here is derived from an EMBL/GenBank/DDBJ whole genome shotgun (WGS) entry which is preliminary data.</text>
</comment>
<dbReference type="PANTHER" id="PTHR11879:SF22">
    <property type="entry name" value="ASPARTATE AMINOTRANSFERASE, MITOCHONDRIAL"/>
    <property type="match status" value="1"/>
</dbReference>
<dbReference type="GO" id="GO:0004069">
    <property type="term" value="F:L-aspartate:2-oxoglutarate aminotransferase activity"/>
    <property type="evidence" value="ECO:0007669"/>
    <property type="project" value="UniProtKB-EC"/>
</dbReference>
<dbReference type="EMBL" id="SDOV01000004">
    <property type="protein sequence ID" value="KAH7641145.1"/>
    <property type="molecule type" value="Genomic_DNA"/>
</dbReference>
<dbReference type="EC" id="2.6.1.1" evidence="4"/>
<reference evidence="15" key="4">
    <citation type="journal article" date="2022" name="Res Sq">
        <title>Comparative Genomics Reveals Insights into the Divergent Evolution of Astigmatic Mites and Household Pest Adaptations.</title>
        <authorList>
            <person name="Xiong Q."/>
            <person name="Wan A.T.-Y."/>
            <person name="Liu X.-Y."/>
            <person name="Fung C.S.-H."/>
            <person name="Xiao X."/>
            <person name="Malainual N."/>
            <person name="Hou J."/>
            <person name="Wang L."/>
            <person name="Wang M."/>
            <person name="Yang K."/>
            <person name="Cui Y."/>
            <person name="Leung E."/>
            <person name="Nong W."/>
            <person name="Shin S.-K."/>
            <person name="Au S."/>
            <person name="Jeong K.Y."/>
            <person name="Chew F.T."/>
            <person name="Hui J."/>
            <person name="Leung T.F."/>
            <person name="Tungtrongchitr A."/>
            <person name="Zhong N."/>
            <person name="Liu Z."/>
            <person name="Tsui S."/>
        </authorList>
    </citation>
    <scope>NUCLEOTIDE SEQUENCE</scope>
    <source>
        <strain evidence="15">Derf</strain>
        <tissue evidence="15">Whole organism</tissue>
    </source>
</reference>
<evidence type="ECO:0000256" key="9">
    <source>
        <dbReference type="ARBA" id="ARBA00041257"/>
    </source>
</evidence>
<proteinExistence type="inferred from homology"/>
<dbReference type="Gene3D" id="3.40.640.10">
    <property type="entry name" value="Type I PLP-dependent aspartate aminotransferase-like (Major domain)"/>
    <property type="match status" value="1"/>
</dbReference>
<comment type="cofactor">
    <cofactor evidence="1">
        <name>pyridoxal 5'-phosphate</name>
        <dbReference type="ChEBI" id="CHEBI:597326"/>
    </cofactor>
</comment>
<name>A0A922I8D9_DERFA</name>
<dbReference type="GO" id="GO:0006520">
    <property type="term" value="P:amino acid metabolic process"/>
    <property type="evidence" value="ECO:0007669"/>
    <property type="project" value="InterPro"/>
</dbReference>
<evidence type="ECO:0000313" key="14">
    <source>
        <dbReference type="EMBL" id="KAH7641145.1"/>
    </source>
</evidence>